<comment type="caution">
    <text evidence="1">The sequence shown here is derived from an EMBL/GenBank/DDBJ whole genome shotgun (WGS) entry which is preliminary data.</text>
</comment>
<dbReference type="Proteomes" id="UP000293865">
    <property type="component" value="Unassembled WGS sequence"/>
</dbReference>
<evidence type="ECO:0000313" key="2">
    <source>
        <dbReference type="Proteomes" id="UP000293865"/>
    </source>
</evidence>
<organism evidence="1 2">
    <name type="scientific">Agromyces albus</name>
    <dbReference type="NCBI Taxonomy" id="205332"/>
    <lineage>
        <taxon>Bacteria</taxon>
        <taxon>Bacillati</taxon>
        <taxon>Actinomycetota</taxon>
        <taxon>Actinomycetes</taxon>
        <taxon>Micrococcales</taxon>
        <taxon>Microbacteriaceae</taxon>
        <taxon>Agromyces</taxon>
    </lineage>
</organism>
<dbReference type="OrthoDB" id="9148542at2"/>
<dbReference type="SUPFAM" id="SSF52467">
    <property type="entry name" value="DHS-like NAD/FAD-binding domain"/>
    <property type="match status" value="1"/>
</dbReference>
<name>A0A4Q2L2P3_9MICO</name>
<accession>A0A4Q2L2P3</accession>
<keyword evidence="2" id="KW-1185">Reference proteome</keyword>
<evidence type="ECO:0000313" key="1">
    <source>
        <dbReference type="EMBL" id="RXZ72385.1"/>
    </source>
</evidence>
<reference evidence="1 2" key="1">
    <citation type="submission" date="2019-01" db="EMBL/GenBank/DDBJ databases">
        <title>Agromyces.</title>
        <authorList>
            <person name="Li J."/>
        </authorList>
    </citation>
    <scope>NUCLEOTIDE SEQUENCE [LARGE SCALE GENOMIC DNA]</scope>
    <source>
        <strain evidence="1 2">DSM 15934</strain>
    </source>
</reference>
<dbReference type="AlphaFoldDB" id="A0A4Q2L2P3"/>
<dbReference type="InterPro" id="IPR029035">
    <property type="entry name" value="DHS-like_NAD/FAD-binding_dom"/>
</dbReference>
<dbReference type="Pfam" id="PF13289">
    <property type="entry name" value="SIR2_2"/>
    <property type="match status" value="1"/>
</dbReference>
<sequence length="555" mass="60687">MRQAWRVIRANHPELIEDVADGKRFVWLGSGISLEQVPDVVELIARVLRFLRDQAASGEADAEHHRTALLEILDEHLPTERARYENDRGNWEPAGLDHLRDKYSRVLGVGVEGKPTDYLLIDGAGLPELYGDPDLGPGPTHRLLAMLISEGVVTHLASGNWDTLVEKALLEISATDSLLDVYVDVDDPRTARGHAEIAKFHGCAGLARTDPDRYRDKIIATTAQISKLHGDNSYAHMTDHLRDLTTRMRSLVLGLSVQDSDLLAIFRSAASRSPWKWESNHPAYLFAEPFVSPSQRDVLEVAYGEDFGRERTSIVRRSAIGAYAGPVVAAILIEVLAAKLGVAIQRHQGLPGGFESQLKLGIRRFVLRVVAAFGGDEGSLADFLLTGYSDFLRTYLGSTAVGEASYLPFARGTTNTLATDISVIGMGIDRLAIAIGLLGFGEDRGRWRAALVDEQKGSRIMVSRTRNATGPTLVVVRGAREAVATMTSDDWVSGHGNMVLLQMELGGVSSTRSPGGRIGRGRGARSRRQLMWDDISDSVHSLEELMVRFETGVAL</sequence>
<protein>
    <submittedName>
        <fullName evidence="1">Uncharacterized protein</fullName>
    </submittedName>
</protein>
<dbReference type="EMBL" id="SDPN01000005">
    <property type="protein sequence ID" value="RXZ72385.1"/>
    <property type="molecule type" value="Genomic_DNA"/>
</dbReference>
<gene>
    <name evidence="1" type="ORF">ESP51_04230</name>
</gene>
<proteinExistence type="predicted"/>